<evidence type="ECO:0000313" key="2">
    <source>
        <dbReference type="EMBL" id="PFG32214.1"/>
    </source>
</evidence>
<accession>A0A2A9E040</accession>
<name>A0A2A9E040_9MICO</name>
<organism evidence="2 3">
    <name type="scientific">Sanguibacter antarcticus</name>
    <dbReference type="NCBI Taxonomy" id="372484"/>
    <lineage>
        <taxon>Bacteria</taxon>
        <taxon>Bacillati</taxon>
        <taxon>Actinomycetota</taxon>
        <taxon>Actinomycetes</taxon>
        <taxon>Micrococcales</taxon>
        <taxon>Sanguibacteraceae</taxon>
        <taxon>Sanguibacter</taxon>
    </lineage>
</organism>
<feature type="compositionally biased region" description="Basic and acidic residues" evidence="1">
    <location>
        <begin position="709"/>
        <end position="721"/>
    </location>
</feature>
<dbReference type="Proteomes" id="UP000225548">
    <property type="component" value="Unassembled WGS sequence"/>
</dbReference>
<evidence type="ECO:0000256" key="1">
    <source>
        <dbReference type="SAM" id="MobiDB-lite"/>
    </source>
</evidence>
<dbReference type="SUPFAM" id="SSF55874">
    <property type="entry name" value="ATPase domain of HSP90 chaperone/DNA topoisomerase II/histidine kinase"/>
    <property type="match status" value="1"/>
</dbReference>
<feature type="region of interest" description="Disordered" evidence="1">
    <location>
        <begin position="112"/>
        <end position="133"/>
    </location>
</feature>
<comment type="caution">
    <text evidence="2">The sequence shown here is derived from an EMBL/GenBank/DDBJ whole genome shotgun (WGS) entry which is preliminary data.</text>
</comment>
<sequence>MTTDRVGQADDPFGTAELRSAVLAAWERSPARFREDANTEEDHGRGYYRDRVVVELAQNAADAAARLGEPGRLLLRLTDDGAGGATLLAANTGEALAASGVASLASLRASAKRPSAPGDARAPGSGQDTSVERPRLVGRFGVGFAAVRSVSDDVSVVSAGGGVRFSVEGSRAVLAGAVARSSGLRTEVEARGGSLPVLRLPTPLGAGITTPTVTIPTATPATAYAATTTTPAVPAGYTTAVVLRLRDAAALAAVRAQLALLDDALLLALPSLGEIRVETDGDVRVLADVVSRWIAVTRTGAVPSALLADRPVEERSAASWSVTWAVRCDGGGRGRLADDGVVHAPTPTDEPLTVPALLVASFPLDPSRRHVAPGALADLVASEAGRALADLALLVPQPLELVPTGLPGGRLDAELREAALTALRAAPILAGRLASGTVLIDGDVGDALVDALSVTGLGVVSVPAKHRAAARLLGATTMSLADVVDSLPAGLTPPQWWHLYDALAPYVDGDRTVREALGGILVPLADGTTTRGPRGLVVAGPAVAALGLRVVHAGAAHPVLVRLGALAGDDPQVLALPAVEAVARDLADDLLDSDVEVAEGWPDDLAALLALLAGVAENPEHRETREPLGHEVPSWVGSLPLPADDGSWRAADELAQPGSWAAEHLDLAVVDVPDRWAPLAATTARILGVREHLVVRTVDEHLTGQGARLRGDDDRRSRDENPDQQVSGWDEYDDYLTAVLGADRPVGDLRVVADLDVVHDDAWGAVVDVLTHEPDARAALLTPVRPLDALGSAQAEPRREGSGSGGEAPTAVSYTAWCLRDVLRAPFAAPAAASRADGVQRADGVHGAGADAGLGVVLPAAPAELAGVVDDRVLEALGAIRDVTDLETFLSVADPAGWDAFWSGLPEVGAPVTMPVARAVWSALATAAAAGLELDPLPGRVVALQGGVPRVVAADDVVVAGEPMWAQLRAVVPVADPVSIDEVADALDAAVADASVVAVRASEDTDERSVPERLALVVGRTSDTFPATWTIHDELVVDGTAVEWWVTTDGGVHVAASEIPEVAAARGLAQAAGLWASRHAIEIVLRDAGRAAEITAENAWDRTAVSR</sequence>
<dbReference type="RefSeq" id="WP_098453617.1">
    <property type="nucleotide sequence ID" value="NZ_PDJG01000001.1"/>
</dbReference>
<keyword evidence="3" id="KW-1185">Reference proteome</keyword>
<protein>
    <submittedName>
        <fullName evidence="2">Uncharacterized protein</fullName>
    </submittedName>
</protein>
<dbReference type="AlphaFoldDB" id="A0A2A9E040"/>
<proteinExistence type="predicted"/>
<dbReference type="OrthoDB" id="9776021at2"/>
<evidence type="ECO:0000313" key="3">
    <source>
        <dbReference type="Proteomes" id="UP000225548"/>
    </source>
</evidence>
<dbReference type="InterPro" id="IPR036890">
    <property type="entry name" value="HATPase_C_sf"/>
</dbReference>
<dbReference type="NCBIfam" id="NF047352">
    <property type="entry name" value="P_loop_sacsin"/>
    <property type="match status" value="1"/>
</dbReference>
<reference evidence="2 3" key="1">
    <citation type="submission" date="2017-10" db="EMBL/GenBank/DDBJ databases">
        <title>Sequencing the genomes of 1000 actinobacteria strains.</title>
        <authorList>
            <person name="Klenk H.-P."/>
        </authorList>
    </citation>
    <scope>NUCLEOTIDE SEQUENCE [LARGE SCALE GENOMIC DNA]</scope>
    <source>
        <strain evidence="2 3">DSM 18966</strain>
    </source>
</reference>
<dbReference type="EMBL" id="PDJG01000001">
    <property type="protein sequence ID" value="PFG32214.1"/>
    <property type="molecule type" value="Genomic_DNA"/>
</dbReference>
<feature type="region of interest" description="Disordered" evidence="1">
    <location>
        <begin position="705"/>
        <end position="728"/>
    </location>
</feature>
<gene>
    <name evidence="2" type="ORF">ATL42_0033</name>
</gene>